<dbReference type="RefSeq" id="WP_146008771.1">
    <property type="nucleotide sequence ID" value="NZ_NMQE01000765.1"/>
</dbReference>
<name>A0A2N6L750_9CYAN</name>
<dbReference type="GO" id="GO:0016757">
    <property type="term" value="F:glycosyltransferase activity"/>
    <property type="evidence" value="ECO:0007669"/>
    <property type="project" value="TreeGrafter"/>
</dbReference>
<dbReference type="EMBL" id="NMQE01000765">
    <property type="protein sequence ID" value="PMB17828.1"/>
    <property type="molecule type" value="Genomic_DNA"/>
</dbReference>
<dbReference type="AlphaFoldDB" id="A0A2N6L750"/>
<dbReference type="Gene3D" id="3.40.50.2000">
    <property type="entry name" value="Glycogen Phosphorylase B"/>
    <property type="match status" value="1"/>
</dbReference>
<evidence type="ECO:0000313" key="2">
    <source>
        <dbReference type="EMBL" id="PMB17828.1"/>
    </source>
</evidence>
<gene>
    <name evidence="2" type="ORF">CEN46_22510</name>
</gene>
<reference evidence="2 3" key="1">
    <citation type="submission" date="2017-07" db="EMBL/GenBank/DDBJ databases">
        <title>Genomes of Fischerella (Mastigocladus) sp. strains.</title>
        <authorList>
            <person name="Miller S.R."/>
        </authorList>
    </citation>
    <scope>NUCLEOTIDE SEQUENCE [LARGE SCALE GENOMIC DNA]</scope>
    <source>
        <strain evidence="2 3">CCMEE 5318</strain>
    </source>
</reference>
<sequence>YKYSINKPYFLLVGTGNGYKNGILFFQAFSKLASSNGFDIVCTGSSGLLAPEFRTYTSGSVVHMLQLSDEELATAYSGAVALVYPSKYEGFGMPIIEAMACGCPVITCPNASLPEVAGEAAIYIKDDDIQGLADALCEVQKPSVRQSLIAAGLEQAKKFSWSKMAEIVSSALIDATLLPLNLKEMNLIIFPDWLQPEELISLELAQVIKTLAIHSENSNITLLIDTNNIATEDAELFLSSVTMNLLMEEDLDITDGLEISIVGNLADIQWKVLLPRLHGRIVLKHENQQALIQAKADTLSAYELASFSQARDKEFFLVE</sequence>
<protein>
    <submittedName>
        <fullName evidence="2">Glycosyl transferase family 1</fullName>
    </submittedName>
</protein>
<dbReference type="SUPFAM" id="SSF53756">
    <property type="entry name" value="UDP-Glycosyltransferase/glycogen phosphorylase"/>
    <property type="match status" value="1"/>
</dbReference>
<dbReference type="Proteomes" id="UP000235081">
    <property type="component" value="Unassembled WGS sequence"/>
</dbReference>
<dbReference type="PANTHER" id="PTHR46401">
    <property type="entry name" value="GLYCOSYLTRANSFERASE WBBK-RELATED"/>
    <property type="match status" value="1"/>
</dbReference>
<evidence type="ECO:0000313" key="3">
    <source>
        <dbReference type="Proteomes" id="UP000235081"/>
    </source>
</evidence>
<proteinExistence type="predicted"/>
<keyword evidence="1 2" id="KW-0808">Transferase</keyword>
<dbReference type="GO" id="GO:0009103">
    <property type="term" value="P:lipopolysaccharide biosynthetic process"/>
    <property type="evidence" value="ECO:0007669"/>
    <property type="project" value="TreeGrafter"/>
</dbReference>
<organism evidence="2 3">
    <name type="scientific">Fischerella thermalis CCMEE 5318</name>
    <dbReference type="NCBI Taxonomy" id="2019666"/>
    <lineage>
        <taxon>Bacteria</taxon>
        <taxon>Bacillati</taxon>
        <taxon>Cyanobacteriota</taxon>
        <taxon>Cyanophyceae</taxon>
        <taxon>Nostocales</taxon>
        <taxon>Hapalosiphonaceae</taxon>
        <taxon>Fischerella</taxon>
    </lineage>
</organism>
<feature type="non-terminal residue" evidence="2">
    <location>
        <position position="1"/>
    </location>
</feature>
<evidence type="ECO:0000256" key="1">
    <source>
        <dbReference type="ARBA" id="ARBA00022679"/>
    </source>
</evidence>
<dbReference type="CDD" id="cd03809">
    <property type="entry name" value="GT4_MtfB-like"/>
    <property type="match status" value="1"/>
</dbReference>
<dbReference type="Pfam" id="PF13692">
    <property type="entry name" value="Glyco_trans_1_4"/>
    <property type="match status" value="1"/>
</dbReference>
<comment type="caution">
    <text evidence="2">The sequence shown here is derived from an EMBL/GenBank/DDBJ whole genome shotgun (WGS) entry which is preliminary data.</text>
</comment>
<accession>A0A2N6L750</accession>
<dbReference type="PANTHER" id="PTHR46401:SF2">
    <property type="entry name" value="GLYCOSYLTRANSFERASE WBBK-RELATED"/>
    <property type="match status" value="1"/>
</dbReference>